<evidence type="ECO:0000256" key="1">
    <source>
        <dbReference type="SAM" id="Phobius"/>
    </source>
</evidence>
<dbReference type="EMBL" id="CAFBNA010000161">
    <property type="protein sequence ID" value="CAB4947000.1"/>
    <property type="molecule type" value="Genomic_DNA"/>
</dbReference>
<accession>A0A6J7JTL6</accession>
<organism evidence="2">
    <name type="scientific">freshwater metagenome</name>
    <dbReference type="NCBI Taxonomy" id="449393"/>
    <lineage>
        <taxon>unclassified sequences</taxon>
        <taxon>metagenomes</taxon>
        <taxon>ecological metagenomes</taxon>
    </lineage>
</organism>
<keyword evidence="1" id="KW-0472">Membrane</keyword>
<proteinExistence type="predicted"/>
<evidence type="ECO:0000313" key="2">
    <source>
        <dbReference type="EMBL" id="CAB4947000.1"/>
    </source>
</evidence>
<keyword evidence="1" id="KW-1133">Transmembrane helix</keyword>
<dbReference type="AlphaFoldDB" id="A0A6J7JTL6"/>
<feature type="transmembrane region" description="Helical" evidence="1">
    <location>
        <begin position="25"/>
        <end position="44"/>
    </location>
</feature>
<sequence>MTTKTYDAIEATAIPSPTDAAPSGTAPLTFAAPVAIFALMATIFA</sequence>
<gene>
    <name evidence="2" type="ORF">UFOPK3708_01775</name>
</gene>
<reference evidence="2" key="1">
    <citation type="submission" date="2020-05" db="EMBL/GenBank/DDBJ databases">
        <authorList>
            <person name="Chiriac C."/>
            <person name="Salcher M."/>
            <person name="Ghai R."/>
            <person name="Kavagutti S V."/>
        </authorList>
    </citation>
    <scope>NUCLEOTIDE SEQUENCE</scope>
</reference>
<keyword evidence="1" id="KW-0812">Transmembrane</keyword>
<name>A0A6J7JTL6_9ZZZZ</name>
<protein>
    <submittedName>
        <fullName evidence="2">Unannotated protein</fullName>
    </submittedName>
</protein>